<evidence type="ECO:0000313" key="2">
    <source>
        <dbReference type="EMBL" id="NIH78457.1"/>
    </source>
</evidence>
<evidence type="ECO:0000313" key="3">
    <source>
        <dbReference type="Proteomes" id="UP000754495"/>
    </source>
</evidence>
<comment type="caution">
    <text evidence="2">The sequence shown here is derived from an EMBL/GenBank/DDBJ whole genome shotgun (WGS) entry which is preliminary data.</text>
</comment>
<organism evidence="2 3">
    <name type="scientific">Amycolatopsis viridis</name>
    <dbReference type="NCBI Taxonomy" id="185678"/>
    <lineage>
        <taxon>Bacteria</taxon>
        <taxon>Bacillati</taxon>
        <taxon>Actinomycetota</taxon>
        <taxon>Actinomycetes</taxon>
        <taxon>Pseudonocardiales</taxon>
        <taxon>Pseudonocardiaceae</taxon>
        <taxon>Amycolatopsis</taxon>
    </lineage>
</organism>
<keyword evidence="1" id="KW-0732">Signal</keyword>
<evidence type="ECO:0000256" key="1">
    <source>
        <dbReference type="SAM" id="SignalP"/>
    </source>
</evidence>
<feature type="signal peptide" evidence="1">
    <location>
        <begin position="1"/>
        <end position="22"/>
    </location>
</feature>
<dbReference type="Proteomes" id="UP000754495">
    <property type="component" value="Unassembled WGS sequence"/>
</dbReference>
<dbReference type="EMBL" id="JAANOU010000001">
    <property type="protein sequence ID" value="NIH78457.1"/>
    <property type="molecule type" value="Genomic_DNA"/>
</dbReference>
<sequence>MKLRKTLLTAGTIAATATAVLAGTTTASATTDPPPPGGWDYVISAPGAILYIKKHGDIFKLCDTQANNYSAQYDVGYVEDDEWHSRDWASINGLGKCVTHRASQGGRHNLPERKLTVFVEGTFSGKRVMQDFPNDR</sequence>
<reference evidence="2 3" key="1">
    <citation type="submission" date="2020-03" db="EMBL/GenBank/DDBJ databases">
        <title>Sequencing the genomes of 1000 actinobacteria strains.</title>
        <authorList>
            <person name="Klenk H.-P."/>
        </authorList>
    </citation>
    <scope>NUCLEOTIDE SEQUENCE [LARGE SCALE GENOMIC DNA]</scope>
    <source>
        <strain evidence="2 3">DSM 45668</strain>
    </source>
</reference>
<accession>A0ABX0SRA4</accession>
<dbReference type="RefSeq" id="WP_167111052.1">
    <property type="nucleotide sequence ID" value="NZ_JAANOU010000001.1"/>
</dbReference>
<proteinExistence type="predicted"/>
<keyword evidence="3" id="KW-1185">Reference proteome</keyword>
<feature type="chain" id="PRO_5047111257" evidence="1">
    <location>
        <begin position="23"/>
        <end position="136"/>
    </location>
</feature>
<name>A0ABX0SRA4_9PSEU</name>
<gene>
    <name evidence="2" type="ORF">FHX46_000987</name>
</gene>
<protein>
    <submittedName>
        <fullName evidence="2">Uncharacterized protein</fullName>
    </submittedName>
</protein>